<evidence type="ECO:0000313" key="1">
    <source>
        <dbReference type="EMBL" id="QED28195.1"/>
    </source>
</evidence>
<dbReference type="Proteomes" id="UP000321595">
    <property type="component" value="Chromosome"/>
</dbReference>
<dbReference type="KEGG" id="bbae:FRD01_13325"/>
<reference evidence="1 2" key="1">
    <citation type="submission" date="2019-08" db="EMBL/GenBank/DDBJ databases">
        <authorList>
            <person name="Liang Q."/>
        </authorList>
    </citation>
    <scope>NUCLEOTIDE SEQUENCE [LARGE SCALE GENOMIC DNA]</scope>
    <source>
        <strain evidence="1 2">V1718</strain>
    </source>
</reference>
<dbReference type="AlphaFoldDB" id="A0A5B8XRQ8"/>
<sequence>MTQDPDYYDFVHRYFLELTGRGLVLSSRDLNLLKTWREAGVSAAIVCQGIDRAVQEIKNPRDIYGCKKFIDPLVERALRLSVGGHQGDQPEVVPVTSRAPEFVLGPKPEPDPMDDPVLQDLYRAFEAAERDAFKDAYKLAIERVASETGFEALIDAERLLVEAYFEALKPDEKADVERAVNKGVNLDALSEAARLEHIHSRRRRILIERYGLVPLV</sequence>
<name>A0A5B8XRQ8_9DELT</name>
<evidence type="ECO:0000313" key="2">
    <source>
        <dbReference type="Proteomes" id="UP000321595"/>
    </source>
</evidence>
<dbReference type="EMBL" id="CP042467">
    <property type="protein sequence ID" value="QED28195.1"/>
    <property type="molecule type" value="Genomic_DNA"/>
</dbReference>
<protein>
    <submittedName>
        <fullName evidence="1">Uncharacterized protein</fullName>
    </submittedName>
</protein>
<dbReference type="RefSeq" id="WP_146960403.1">
    <property type="nucleotide sequence ID" value="NZ_CP042467.1"/>
</dbReference>
<dbReference type="OrthoDB" id="5526558at2"/>
<proteinExistence type="predicted"/>
<gene>
    <name evidence="1" type="ORF">FRD01_13325</name>
</gene>
<organism evidence="1 2">
    <name type="scientific">Microvenator marinus</name>
    <dbReference type="NCBI Taxonomy" id="2600177"/>
    <lineage>
        <taxon>Bacteria</taxon>
        <taxon>Deltaproteobacteria</taxon>
        <taxon>Bradymonadales</taxon>
        <taxon>Microvenatoraceae</taxon>
        <taxon>Microvenator</taxon>
    </lineage>
</organism>
<keyword evidence="2" id="KW-1185">Reference proteome</keyword>
<accession>A0A5B8XRQ8</accession>